<dbReference type="PANTHER" id="PTHR18968:SF120">
    <property type="entry name" value="ACETOLACTATE SYNTHASE LARGE SUBUNIT"/>
    <property type="match status" value="1"/>
</dbReference>
<dbReference type="SUPFAM" id="SSF52518">
    <property type="entry name" value="Thiamin diphosphate-binding fold (THDP-binding)"/>
    <property type="match status" value="2"/>
</dbReference>
<dbReference type="Pfam" id="PF02775">
    <property type="entry name" value="TPP_enzyme_C"/>
    <property type="match status" value="1"/>
</dbReference>
<evidence type="ECO:0000313" key="9">
    <source>
        <dbReference type="Proteomes" id="UP000541136"/>
    </source>
</evidence>
<dbReference type="InterPro" id="IPR012000">
    <property type="entry name" value="Thiamin_PyroP_enz_cen_dom"/>
</dbReference>
<dbReference type="EMBL" id="JACHIB010000009">
    <property type="protein sequence ID" value="MBB6083820.1"/>
    <property type="molecule type" value="Genomic_DNA"/>
</dbReference>
<dbReference type="InterPro" id="IPR011766">
    <property type="entry name" value="TPP_enzyme_TPP-bd"/>
</dbReference>
<dbReference type="SUPFAM" id="SSF52467">
    <property type="entry name" value="DHS-like NAD/FAD-binding domain"/>
    <property type="match status" value="1"/>
</dbReference>
<dbReference type="GO" id="GO:0030976">
    <property type="term" value="F:thiamine pyrophosphate binding"/>
    <property type="evidence" value="ECO:0007669"/>
    <property type="project" value="InterPro"/>
</dbReference>
<sequence length="581" mass="62738">MTTRHSASPAFQGGAEHGHAGMAVRAASRPAPRLAGHVLVDQLRLHGVDHVFCVPGESYLPVLDGLVDADIQVTVCRQEGGAAIMAEAYGKLTGRPGVCLVTRAPGAANAFAGVHVASQDSTPLVLLVGQIDRAMRDREAFQEMDYRAVFGTQVKWAAEIDRAGRIPEYLSRAFHVALSGRPGPVVLALPEDMLGESVTVADARPCHVPETLPPAAQIQALADRLADAERPLAILGGSRWDARSVQAFGAFAERHALPVAVQFRRQMLCPVDHPCFIGDLGLGADPRLLEAIRESDLILAVGGRLSEVPSQGYTLLDVPNPSQTLVHVHPDVGELNRVYQADIAMACAPGTWVRAIEPLAPTATTARRQRCERLHARRQEWSDPSTVEHPGALQMGRVMAHLNVVLPEDAILTNGAGNYATWLHRYYRFRAYGTQLAPTSGSMGYGLPAAVAAQRLYPHRRVVCMAGDGCFMMHGQEFATAVQYGLPILVILIDNGMFGTIRMHQERRYPGRVSATALRNPDFAAYARAFGGHGERVETTEDFAPALRRALDSGLPAILHCLLDPEAITPTTTLSRLRQGG</sequence>
<proteinExistence type="inferred from homology"/>
<name>A0A7W9TN62_CASDE</name>
<dbReference type="CDD" id="cd07035">
    <property type="entry name" value="TPP_PYR_POX_like"/>
    <property type="match status" value="1"/>
</dbReference>
<dbReference type="EC" id="2.2.1.6" evidence="8"/>
<dbReference type="InterPro" id="IPR045229">
    <property type="entry name" value="TPP_enz"/>
</dbReference>
<evidence type="ECO:0000313" key="8">
    <source>
        <dbReference type="EMBL" id="MBB6083820.1"/>
    </source>
</evidence>
<dbReference type="GO" id="GO:0009097">
    <property type="term" value="P:isoleucine biosynthetic process"/>
    <property type="evidence" value="ECO:0007669"/>
    <property type="project" value="TreeGrafter"/>
</dbReference>
<dbReference type="InterPro" id="IPR029035">
    <property type="entry name" value="DHS-like_NAD/FAD-binding_dom"/>
</dbReference>
<dbReference type="NCBIfam" id="NF006052">
    <property type="entry name" value="PRK08199.1"/>
    <property type="match status" value="1"/>
</dbReference>
<feature type="domain" description="Thiamine pyrophosphate enzyme N-terminal TPP-binding" evidence="7">
    <location>
        <begin position="35"/>
        <end position="146"/>
    </location>
</feature>
<dbReference type="CDD" id="cd00568">
    <property type="entry name" value="TPP_enzymes"/>
    <property type="match status" value="1"/>
</dbReference>
<dbReference type="FunFam" id="3.40.50.970:FF:000007">
    <property type="entry name" value="Acetolactate synthase"/>
    <property type="match status" value="1"/>
</dbReference>
<comment type="caution">
    <text evidence="8">The sequence shown here is derived from an EMBL/GenBank/DDBJ whole genome shotgun (WGS) entry which is preliminary data.</text>
</comment>
<dbReference type="Pfam" id="PF02776">
    <property type="entry name" value="TPP_enzyme_N"/>
    <property type="match status" value="1"/>
</dbReference>
<comment type="similarity">
    <text evidence="1 3">Belongs to the TPP enzyme family.</text>
</comment>
<dbReference type="InterPro" id="IPR000399">
    <property type="entry name" value="TPP-bd_CS"/>
</dbReference>
<dbReference type="Pfam" id="PF00205">
    <property type="entry name" value="TPP_enzyme_M"/>
    <property type="match status" value="1"/>
</dbReference>
<dbReference type="InterPro" id="IPR029061">
    <property type="entry name" value="THDP-binding"/>
</dbReference>
<dbReference type="GO" id="GO:0050660">
    <property type="term" value="F:flavin adenine dinucleotide binding"/>
    <property type="evidence" value="ECO:0007669"/>
    <property type="project" value="TreeGrafter"/>
</dbReference>
<keyword evidence="2 3" id="KW-0786">Thiamine pyrophosphate</keyword>
<dbReference type="GO" id="GO:0003984">
    <property type="term" value="F:acetolactate synthase activity"/>
    <property type="evidence" value="ECO:0007669"/>
    <property type="project" value="UniProtKB-EC"/>
</dbReference>
<keyword evidence="8" id="KW-0808">Transferase</keyword>
<feature type="domain" description="Thiamine pyrophosphate enzyme central" evidence="5">
    <location>
        <begin position="218"/>
        <end position="355"/>
    </location>
</feature>
<dbReference type="GO" id="GO:0005948">
    <property type="term" value="C:acetolactate synthase complex"/>
    <property type="evidence" value="ECO:0007669"/>
    <property type="project" value="TreeGrafter"/>
</dbReference>
<accession>A0A7W9TN62</accession>
<dbReference type="AlphaFoldDB" id="A0A7W9TN62"/>
<dbReference type="InterPro" id="IPR012001">
    <property type="entry name" value="Thiamin_PyroP_enz_TPP-bd_dom"/>
</dbReference>
<dbReference type="GO" id="GO:0000287">
    <property type="term" value="F:magnesium ion binding"/>
    <property type="evidence" value="ECO:0007669"/>
    <property type="project" value="InterPro"/>
</dbReference>
<dbReference type="Gene3D" id="3.40.50.970">
    <property type="match status" value="2"/>
</dbReference>
<evidence type="ECO:0000256" key="2">
    <source>
        <dbReference type="ARBA" id="ARBA00023052"/>
    </source>
</evidence>
<evidence type="ECO:0000256" key="1">
    <source>
        <dbReference type="ARBA" id="ARBA00007812"/>
    </source>
</evidence>
<feature type="domain" description="Thiamine pyrophosphate enzyme TPP-binding" evidence="6">
    <location>
        <begin position="415"/>
        <end position="561"/>
    </location>
</feature>
<evidence type="ECO:0000259" key="6">
    <source>
        <dbReference type="Pfam" id="PF02775"/>
    </source>
</evidence>
<organism evidence="8 9">
    <name type="scientific">Castellaniella defragrans</name>
    <name type="common">Alcaligenes defragrans</name>
    <dbReference type="NCBI Taxonomy" id="75697"/>
    <lineage>
        <taxon>Bacteria</taxon>
        <taxon>Pseudomonadati</taxon>
        <taxon>Pseudomonadota</taxon>
        <taxon>Betaproteobacteria</taxon>
        <taxon>Burkholderiales</taxon>
        <taxon>Alcaligenaceae</taxon>
        <taxon>Castellaniella</taxon>
    </lineage>
</organism>
<protein>
    <submittedName>
        <fullName evidence="8">Acetolactate synthase-1/2/3 large subunit</fullName>
        <ecNumber evidence="8">2.2.1.6</ecNumber>
    </submittedName>
</protein>
<dbReference type="PANTHER" id="PTHR18968">
    <property type="entry name" value="THIAMINE PYROPHOSPHATE ENZYMES"/>
    <property type="match status" value="1"/>
</dbReference>
<evidence type="ECO:0000256" key="4">
    <source>
        <dbReference type="SAM" id="MobiDB-lite"/>
    </source>
</evidence>
<dbReference type="Gene3D" id="3.40.50.1220">
    <property type="entry name" value="TPP-binding domain"/>
    <property type="match status" value="1"/>
</dbReference>
<evidence type="ECO:0000256" key="3">
    <source>
        <dbReference type="RuleBase" id="RU362132"/>
    </source>
</evidence>
<dbReference type="Proteomes" id="UP000541136">
    <property type="component" value="Unassembled WGS sequence"/>
</dbReference>
<dbReference type="PROSITE" id="PS00187">
    <property type="entry name" value="TPP_ENZYMES"/>
    <property type="match status" value="1"/>
</dbReference>
<evidence type="ECO:0000259" key="7">
    <source>
        <dbReference type="Pfam" id="PF02776"/>
    </source>
</evidence>
<evidence type="ECO:0000259" key="5">
    <source>
        <dbReference type="Pfam" id="PF00205"/>
    </source>
</evidence>
<reference evidence="8 9" key="1">
    <citation type="submission" date="2020-08" db="EMBL/GenBank/DDBJ databases">
        <title>Genomic Encyclopedia of Type Strains, Phase IV (KMG-IV): sequencing the most valuable type-strain genomes for metagenomic binning, comparative biology and taxonomic classification.</title>
        <authorList>
            <person name="Goeker M."/>
        </authorList>
    </citation>
    <scope>NUCLEOTIDE SEQUENCE [LARGE SCALE GENOMIC DNA]</scope>
    <source>
        <strain evidence="8 9">DSM 12141</strain>
    </source>
</reference>
<gene>
    <name evidence="8" type="ORF">HNR28_001862</name>
</gene>
<feature type="region of interest" description="Disordered" evidence="4">
    <location>
        <begin position="1"/>
        <end position="26"/>
    </location>
</feature>
<dbReference type="GO" id="GO:0009099">
    <property type="term" value="P:L-valine biosynthetic process"/>
    <property type="evidence" value="ECO:0007669"/>
    <property type="project" value="TreeGrafter"/>
</dbReference>